<dbReference type="AlphaFoldDB" id="Q166C8"/>
<evidence type="ECO:0000313" key="3">
    <source>
        <dbReference type="EMBL" id="ABG32165.1"/>
    </source>
</evidence>
<evidence type="ECO:0000256" key="1">
    <source>
        <dbReference type="SAM" id="Phobius"/>
    </source>
</evidence>
<dbReference type="Pfam" id="PF07811">
    <property type="entry name" value="TadE"/>
    <property type="match status" value="1"/>
</dbReference>
<feature type="domain" description="TadE-like" evidence="2">
    <location>
        <begin position="18"/>
        <end position="60"/>
    </location>
</feature>
<keyword evidence="4" id="KW-1185">Reference proteome</keyword>
<dbReference type="eggNOG" id="COG4961">
    <property type="taxonomic scope" value="Bacteria"/>
</dbReference>
<organism evidence="3 4">
    <name type="scientific">Roseobacter denitrificans (strain ATCC 33942 / OCh 114)</name>
    <name type="common">Erythrobacter sp. (strain OCh 114)</name>
    <name type="synonym">Roseobacter denitrificans</name>
    <dbReference type="NCBI Taxonomy" id="375451"/>
    <lineage>
        <taxon>Bacteria</taxon>
        <taxon>Pseudomonadati</taxon>
        <taxon>Pseudomonadota</taxon>
        <taxon>Alphaproteobacteria</taxon>
        <taxon>Rhodobacterales</taxon>
        <taxon>Roseobacteraceae</taxon>
        <taxon>Roseobacter</taxon>
    </lineage>
</organism>
<evidence type="ECO:0000259" key="2">
    <source>
        <dbReference type="Pfam" id="PF07811"/>
    </source>
</evidence>
<feature type="transmembrane region" description="Helical" evidence="1">
    <location>
        <begin position="20"/>
        <end position="43"/>
    </location>
</feature>
<keyword evidence="1" id="KW-0472">Membrane</keyword>
<protein>
    <recommendedName>
        <fullName evidence="2">TadE-like domain-containing protein</fullName>
    </recommendedName>
</protein>
<dbReference type="OrthoDB" id="7907064at2"/>
<evidence type="ECO:0000313" key="4">
    <source>
        <dbReference type="Proteomes" id="UP000007029"/>
    </source>
</evidence>
<dbReference type="RefSeq" id="WP_011568782.1">
    <property type="nucleotide sequence ID" value="NC_008209.1"/>
</dbReference>
<dbReference type="HOGENOM" id="CLU_111553_1_0_5"/>
<keyword evidence="1" id="KW-1133">Transmembrane helix</keyword>
<name>Q166C8_ROSDO</name>
<dbReference type="STRING" id="375451.RD1_2615"/>
<keyword evidence="1" id="KW-0812">Transmembrane</keyword>
<sequence length="181" mass="20490">MTFCFRTYLRRFRREEDGQIAVEFVILVPLVFTIFMTAMELGIYSMRQMWLDRGLDIAVREVRLNTSSIPSHDALKQTICENAGFIPDCGNNLKLEMVRIDPRVFTPLDPIADCIDLSLPISSQDAPNYQSGNEHDLMVLRACVRFNPIFPTTGLGFQFARDNGRDAVMTAMSAFVQEPGS</sequence>
<dbReference type="InterPro" id="IPR012495">
    <property type="entry name" value="TadE-like_dom"/>
</dbReference>
<dbReference type="KEGG" id="rde:RD1_2615"/>
<dbReference type="EMBL" id="CP000362">
    <property type="protein sequence ID" value="ABG32165.1"/>
    <property type="molecule type" value="Genomic_DNA"/>
</dbReference>
<accession>Q166C8</accession>
<reference evidence="3 4" key="1">
    <citation type="journal article" date="2007" name="J. Bacteriol.">
        <title>The complete genome sequence of Roseobacter denitrificans reveals a mixotrophic rather than photosynthetic metabolism.</title>
        <authorList>
            <person name="Swingley W.D."/>
            <person name="Sadekar S."/>
            <person name="Mastrian S.D."/>
            <person name="Matthies H.J."/>
            <person name="Hao J."/>
            <person name="Ramos H."/>
            <person name="Acharya C.R."/>
            <person name="Conrad A.L."/>
            <person name="Taylor H.L."/>
            <person name="Dejesa L.C."/>
            <person name="Shah M.K."/>
            <person name="O'huallachain M.E."/>
            <person name="Lince M.T."/>
            <person name="Blankenship R.E."/>
            <person name="Beatty J.T."/>
            <person name="Touchman J.W."/>
        </authorList>
    </citation>
    <scope>NUCLEOTIDE SEQUENCE [LARGE SCALE GENOMIC DNA]</scope>
    <source>
        <strain evidence="4">ATCC 33942 / OCh 114</strain>
    </source>
</reference>
<dbReference type="Proteomes" id="UP000007029">
    <property type="component" value="Chromosome"/>
</dbReference>
<gene>
    <name evidence="3" type="ordered locus">RD1_2615</name>
</gene>
<proteinExistence type="predicted"/>